<evidence type="ECO:0000256" key="3">
    <source>
        <dbReference type="ARBA" id="ARBA00022705"/>
    </source>
</evidence>
<dbReference type="AlphaFoldDB" id="A0A4S8ICH8"/>
<reference evidence="11 12" key="1">
    <citation type="journal article" date="2019" name="Nat. Plants">
        <title>Genome sequencing of Musa balbisiana reveals subgenome evolution and function divergence in polyploid bananas.</title>
        <authorList>
            <person name="Yao X."/>
        </authorList>
    </citation>
    <scope>NUCLEOTIDE SEQUENCE [LARGE SCALE GENOMIC DNA]</scope>
    <source>
        <strain evidence="12">cv. DH-PKW</strain>
        <tissue evidence="11">Leaves</tissue>
    </source>
</reference>
<dbReference type="GO" id="GO:0042803">
    <property type="term" value="F:protein homodimerization activity"/>
    <property type="evidence" value="ECO:0007669"/>
    <property type="project" value="UniProtKB-ARBA"/>
</dbReference>
<dbReference type="STRING" id="52838.A0A4S8ICH8"/>
<dbReference type="InterPro" id="IPR020795">
    <property type="entry name" value="ORC3"/>
</dbReference>
<accession>A0A4S8ICH8</accession>
<evidence type="ECO:0000256" key="7">
    <source>
        <dbReference type="SAM" id="MobiDB-lite"/>
    </source>
</evidence>
<keyword evidence="3" id="KW-0235">DNA replication</keyword>
<evidence type="ECO:0000259" key="8">
    <source>
        <dbReference type="Pfam" id="PF07034"/>
    </source>
</evidence>
<dbReference type="Pfam" id="PF21864">
    <property type="entry name" value="MORF_dom"/>
    <property type="match status" value="1"/>
</dbReference>
<keyword evidence="5" id="KW-0238">DNA-binding</keyword>
<dbReference type="InterPro" id="IPR054059">
    <property type="entry name" value="MORF/ORRM1/DAG-like_MORF"/>
</dbReference>
<dbReference type="GO" id="GO:0006270">
    <property type="term" value="P:DNA replication initiation"/>
    <property type="evidence" value="ECO:0007669"/>
    <property type="project" value="TreeGrafter"/>
</dbReference>
<dbReference type="Gene3D" id="3.30.70.80">
    <property type="entry name" value="Peptidase S8 propeptide/proteinase inhibitor I9"/>
    <property type="match status" value="1"/>
</dbReference>
<dbReference type="CDD" id="cd20704">
    <property type="entry name" value="Orc3"/>
    <property type="match status" value="1"/>
</dbReference>
<dbReference type="Pfam" id="PF07034">
    <property type="entry name" value="ORC3_N"/>
    <property type="match status" value="1"/>
</dbReference>
<comment type="similarity">
    <text evidence="2">Belongs to the ORC3 family.</text>
</comment>
<evidence type="ECO:0000259" key="9">
    <source>
        <dbReference type="Pfam" id="PF18137"/>
    </source>
</evidence>
<feature type="region of interest" description="Disordered" evidence="7">
    <location>
        <begin position="906"/>
        <end position="926"/>
    </location>
</feature>
<dbReference type="Pfam" id="PF18137">
    <property type="entry name" value="WHD_ORC"/>
    <property type="match status" value="1"/>
</dbReference>
<name>A0A4S8ICH8_MUSBA</name>
<gene>
    <name evidence="11" type="ORF">C4D60_Mb02t18470</name>
</gene>
<organism evidence="11 12">
    <name type="scientific">Musa balbisiana</name>
    <name type="common">Banana</name>
    <dbReference type="NCBI Taxonomy" id="52838"/>
    <lineage>
        <taxon>Eukaryota</taxon>
        <taxon>Viridiplantae</taxon>
        <taxon>Streptophyta</taxon>
        <taxon>Embryophyta</taxon>
        <taxon>Tracheophyta</taxon>
        <taxon>Spermatophyta</taxon>
        <taxon>Magnoliopsida</taxon>
        <taxon>Liliopsida</taxon>
        <taxon>Zingiberales</taxon>
        <taxon>Musaceae</taxon>
        <taxon>Musa</taxon>
    </lineage>
</organism>
<evidence type="ECO:0000256" key="4">
    <source>
        <dbReference type="ARBA" id="ARBA00022946"/>
    </source>
</evidence>
<dbReference type="PANTHER" id="PTHR12748">
    <property type="entry name" value="ORIGIN RECOGNITION COMPLEX SUBUNIT 3"/>
    <property type="match status" value="1"/>
</dbReference>
<feature type="domain" description="Origin recognition complex subunit 3 N-terminal" evidence="8">
    <location>
        <begin position="42"/>
        <end position="345"/>
    </location>
</feature>
<comment type="caution">
    <text evidence="11">The sequence shown here is derived from an EMBL/GenBank/DDBJ whole genome shotgun (WGS) entry which is preliminary data.</text>
</comment>
<evidence type="ECO:0000259" key="10">
    <source>
        <dbReference type="Pfam" id="PF21864"/>
    </source>
</evidence>
<dbReference type="InterPro" id="IPR040855">
    <property type="entry name" value="ORC_WH_C"/>
</dbReference>
<dbReference type="GO" id="GO:0016070">
    <property type="term" value="P:RNA metabolic process"/>
    <property type="evidence" value="ECO:0007669"/>
    <property type="project" value="UniProtKB-ARBA"/>
</dbReference>
<dbReference type="GO" id="GO:0005656">
    <property type="term" value="C:nuclear pre-replicative complex"/>
    <property type="evidence" value="ECO:0007669"/>
    <property type="project" value="TreeGrafter"/>
</dbReference>
<dbReference type="Proteomes" id="UP000317650">
    <property type="component" value="Chromosome 2"/>
</dbReference>
<evidence type="ECO:0000313" key="11">
    <source>
        <dbReference type="EMBL" id="THU45489.1"/>
    </source>
</evidence>
<comment type="subcellular location">
    <subcellularLocation>
        <location evidence="1">Nucleus</location>
    </subcellularLocation>
</comment>
<evidence type="ECO:0000256" key="2">
    <source>
        <dbReference type="ARBA" id="ARBA00010977"/>
    </source>
</evidence>
<keyword evidence="6" id="KW-0539">Nucleus</keyword>
<dbReference type="GO" id="GO:0003688">
    <property type="term" value="F:DNA replication origin binding"/>
    <property type="evidence" value="ECO:0007669"/>
    <property type="project" value="TreeGrafter"/>
</dbReference>
<dbReference type="GO" id="GO:0031261">
    <property type="term" value="C:DNA replication preinitiation complex"/>
    <property type="evidence" value="ECO:0007669"/>
    <property type="project" value="TreeGrafter"/>
</dbReference>
<proteinExistence type="inferred from homology"/>
<protein>
    <submittedName>
        <fullName evidence="11">Uncharacterized protein</fullName>
    </submittedName>
</protein>
<feature type="domain" description="Origin recognition complex subunit 3 winged helix C-terminal" evidence="9">
    <location>
        <begin position="586"/>
        <end position="675"/>
    </location>
</feature>
<feature type="domain" description="MORF/ORRM1/DAG-like MORF" evidence="10">
    <location>
        <begin position="804"/>
        <end position="894"/>
    </location>
</feature>
<evidence type="ECO:0000256" key="5">
    <source>
        <dbReference type="ARBA" id="ARBA00023125"/>
    </source>
</evidence>
<keyword evidence="4" id="KW-0809">Transit peptide</keyword>
<feature type="region of interest" description="Disordered" evidence="7">
    <location>
        <begin position="34"/>
        <end position="55"/>
    </location>
</feature>
<dbReference type="FunFam" id="3.30.70.80:FF:000001">
    <property type="entry name" value="Multiple organellar RNA editing factor"/>
    <property type="match status" value="1"/>
</dbReference>
<evidence type="ECO:0000256" key="6">
    <source>
        <dbReference type="ARBA" id="ARBA00023242"/>
    </source>
</evidence>
<dbReference type="InterPro" id="IPR037045">
    <property type="entry name" value="S8pro/Inhibitor_I9_sf"/>
</dbReference>
<dbReference type="GO" id="GO:0005664">
    <property type="term" value="C:nuclear origin of replication recognition complex"/>
    <property type="evidence" value="ECO:0007669"/>
    <property type="project" value="InterPro"/>
</dbReference>
<feature type="region of interest" description="Disordered" evidence="7">
    <location>
        <begin position="769"/>
        <end position="790"/>
    </location>
</feature>
<keyword evidence="12" id="KW-1185">Reference proteome</keyword>
<sequence length="948" mass="106057">MVPLCNCHPRVCRTTSCGAVRSFPGRDVLSNTLIDLPPSSPKSPEKSDAVASSVGPNDANYERLRLEAFNMTWSKIDTTMKEVLTRVHRNLFAEVHQWALESFLALKSGKPRNAFEIQTPYPLLDDVICKQIPTAMILTKNAEFVDDMLTFQELGEHLKFKGCHIANLSAMDFCAKDGIAGCLRSLLRQLVMNAPDMADMSVLSSWYCEPENYDHPVIIVIDDMERCSGAILADFIRLLSEWVIKLPVIFIMGVATTYTAKKLLPSDALQHLQSSKFTLGSPLERMNALVEAVLVKPSFGFNIGHNVAVFMRNYFLGHDGTITSFVRALKLACAKHFSMEPLSFLGIDILDENQVFLHGKCDALPDSLLKYAFNLPSCKRGKDCKNSRDDLGEGLSDLRKLLKAWSSVILCLYEVGKHNKIQLLDIFCEATDPTLSSLDPSNHKLERSFNGQNLAEGRLDFKGGLISQLIHTVRELPLSSLIKLLDSWSIHTEELCEVHGEVRELQSVVKSSNSGNNLKERQIDCHRMSMSLCAGRTSLSVNGKAAALLDNIVRKFLMPIECLCFHEIICFRNVDILQSALIGNPRRNIQVDLMKSTTYIKCSCCSSNENVLSPTMHDTSVMYNLAQEHGDLINLQNWYHSFKSTVLSTNKLKCPLQHSPMSKKVKSSPSEKQDSAELLSNSKLQAYSGCLAKKDQILCRELHLIRLLRARPLRSWPPMAVSTAVVPSPLLGSRSLVTLTRSKCFLRLASAGTPVVPIGASRRSMVRRAGNSSYSPVTAGSRGGSGFSDRPPTEMPPLFPGCDYEHWLIVMDKPGGEGATKQQMIDCYIHTLAKVVGSEEEAKRRIYNVSCERYFGFGCEIDEETSNKLEGLPGVLFVLPDSYVDAENKDYGAELFVNGEIVQRSPERQRRVEPVPQRAQDRPRYNDRTRYVRRRENQRYEIMADAGR</sequence>
<dbReference type="InterPro" id="IPR045667">
    <property type="entry name" value="ORC3_N"/>
</dbReference>
<dbReference type="EMBL" id="PYDT01000011">
    <property type="protein sequence ID" value="THU45489.1"/>
    <property type="molecule type" value="Genomic_DNA"/>
</dbReference>
<dbReference type="PANTHER" id="PTHR12748:SF0">
    <property type="entry name" value="ORIGIN RECOGNITION COMPLEX SUBUNIT 3"/>
    <property type="match status" value="1"/>
</dbReference>
<evidence type="ECO:0000313" key="12">
    <source>
        <dbReference type="Proteomes" id="UP000317650"/>
    </source>
</evidence>
<evidence type="ECO:0000256" key="1">
    <source>
        <dbReference type="ARBA" id="ARBA00004123"/>
    </source>
</evidence>